<comment type="similarity">
    <text evidence="8">Belongs to the tRNA(Ile)-lysidine synthase family.</text>
</comment>
<dbReference type="EC" id="6.3.4.19" evidence="8"/>
<dbReference type="PANTHER" id="PTHR43033">
    <property type="entry name" value="TRNA(ILE)-LYSIDINE SYNTHASE-RELATED"/>
    <property type="match status" value="1"/>
</dbReference>
<dbReference type="HAMAP" id="MF_01161">
    <property type="entry name" value="tRNA_Ile_lys_synt"/>
    <property type="match status" value="1"/>
</dbReference>
<dbReference type="SUPFAM" id="SSF82829">
    <property type="entry name" value="MesJ substrate recognition domain-like"/>
    <property type="match status" value="1"/>
</dbReference>
<feature type="binding site" evidence="8">
    <location>
        <begin position="25"/>
        <end position="30"/>
    </location>
    <ligand>
        <name>ATP</name>
        <dbReference type="ChEBI" id="CHEBI:30616"/>
    </ligand>
</feature>
<dbReference type="GO" id="GO:0006400">
    <property type="term" value="P:tRNA modification"/>
    <property type="evidence" value="ECO:0007669"/>
    <property type="project" value="UniProtKB-UniRule"/>
</dbReference>
<evidence type="ECO:0000313" key="11">
    <source>
        <dbReference type="Proteomes" id="UP000067625"/>
    </source>
</evidence>
<keyword evidence="2 8" id="KW-0963">Cytoplasm</keyword>
<evidence type="ECO:0000313" key="10">
    <source>
        <dbReference type="EMBL" id="ALC83285.1"/>
    </source>
</evidence>
<dbReference type="GO" id="GO:0005524">
    <property type="term" value="F:ATP binding"/>
    <property type="evidence" value="ECO:0007669"/>
    <property type="project" value="UniProtKB-UniRule"/>
</dbReference>
<dbReference type="InterPro" id="IPR012094">
    <property type="entry name" value="tRNA_Ile_lys_synt"/>
</dbReference>
<dbReference type="STRING" id="1441095.AM592_18270"/>
<dbReference type="Pfam" id="PF11734">
    <property type="entry name" value="TilS_C"/>
    <property type="match status" value="1"/>
</dbReference>
<dbReference type="SMART" id="SM00977">
    <property type="entry name" value="TilS_C"/>
    <property type="match status" value="1"/>
</dbReference>
<evidence type="ECO:0000256" key="1">
    <source>
        <dbReference type="ARBA" id="ARBA00004496"/>
    </source>
</evidence>
<dbReference type="PANTHER" id="PTHR43033:SF1">
    <property type="entry name" value="TRNA(ILE)-LYSIDINE SYNTHASE-RELATED"/>
    <property type="match status" value="1"/>
</dbReference>
<evidence type="ECO:0000256" key="5">
    <source>
        <dbReference type="ARBA" id="ARBA00022741"/>
    </source>
</evidence>
<evidence type="ECO:0000256" key="8">
    <source>
        <dbReference type="HAMAP-Rule" id="MF_01161"/>
    </source>
</evidence>
<dbReference type="RefSeq" id="WP_053605125.1">
    <property type="nucleotide sequence ID" value="NZ_CP012600.1"/>
</dbReference>
<dbReference type="InterPro" id="IPR012796">
    <property type="entry name" value="Lysidine-tRNA-synth_C"/>
</dbReference>
<dbReference type="PATRIC" id="fig|1441095.3.peg.4040"/>
<name>A0A0M4FTD7_9BACI</name>
<dbReference type="Gene3D" id="3.40.50.620">
    <property type="entry name" value="HUPs"/>
    <property type="match status" value="1"/>
</dbReference>
<dbReference type="SUPFAM" id="SSF52402">
    <property type="entry name" value="Adenine nucleotide alpha hydrolases-like"/>
    <property type="match status" value="1"/>
</dbReference>
<dbReference type="InterPro" id="IPR012795">
    <property type="entry name" value="tRNA_Ile_lys_synt_N"/>
</dbReference>
<evidence type="ECO:0000256" key="4">
    <source>
        <dbReference type="ARBA" id="ARBA00022694"/>
    </source>
</evidence>
<comment type="function">
    <text evidence="8">Ligates lysine onto the cytidine present at position 34 of the AUA codon-specific tRNA(Ile) that contains the anticodon CAU, in an ATP-dependent manner. Cytidine is converted to lysidine, thus changing the amino acid specificity of the tRNA from methionine to isoleucine.</text>
</comment>
<proteinExistence type="inferred from homology"/>
<dbReference type="AlphaFoldDB" id="A0A0M4FTD7"/>
<dbReference type="SUPFAM" id="SSF56037">
    <property type="entry name" value="PheT/TilS domain"/>
    <property type="match status" value="1"/>
</dbReference>
<feature type="domain" description="Lysidine-tRNA(Ile) synthetase C-terminal" evidence="9">
    <location>
        <begin position="385"/>
        <end position="458"/>
    </location>
</feature>
<evidence type="ECO:0000256" key="2">
    <source>
        <dbReference type="ARBA" id="ARBA00022490"/>
    </source>
</evidence>
<keyword evidence="6 8" id="KW-0067">ATP-binding</keyword>
<evidence type="ECO:0000259" key="9">
    <source>
        <dbReference type="SMART" id="SM00977"/>
    </source>
</evidence>
<keyword evidence="11" id="KW-1185">Reference proteome</keyword>
<dbReference type="Pfam" id="PF01171">
    <property type="entry name" value="ATP_bind_3"/>
    <property type="match status" value="1"/>
</dbReference>
<keyword evidence="3 8" id="KW-0436">Ligase</keyword>
<evidence type="ECO:0000256" key="7">
    <source>
        <dbReference type="ARBA" id="ARBA00048539"/>
    </source>
</evidence>
<evidence type="ECO:0000256" key="3">
    <source>
        <dbReference type="ARBA" id="ARBA00022598"/>
    </source>
</evidence>
<comment type="domain">
    <text evidence="8">The N-terminal region contains the highly conserved SGGXDS motif, predicted to be a P-loop motif involved in ATP binding.</text>
</comment>
<dbReference type="NCBIfam" id="TIGR02433">
    <property type="entry name" value="lysidine_TilS_C"/>
    <property type="match status" value="1"/>
</dbReference>
<dbReference type="OrthoDB" id="9807403at2"/>
<comment type="catalytic activity">
    <reaction evidence="7 8">
        <text>cytidine(34) in tRNA(Ile2) + L-lysine + ATP = lysidine(34) in tRNA(Ile2) + AMP + diphosphate + H(+)</text>
        <dbReference type="Rhea" id="RHEA:43744"/>
        <dbReference type="Rhea" id="RHEA-COMP:10625"/>
        <dbReference type="Rhea" id="RHEA-COMP:10670"/>
        <dbReference type="ChEBI" id="CHEBI:15378"/>
        <dbReference type="ChEBI" id="CHEBI:30616"/>
        <dbReference type="ChEBI" id="CHEBI:32551"/>
        <dbReference type="ChEBI" id="CHEBI:33019"/>
        <dbReference type="ChEBI" id="CHEBI:82748"/>
        <dbReference type="ChEBI" id="CHEBI:83665"/>
        <dbReference type="ChEBI" id="CHEBI:456215"/>
        <dbReference type="EC" id="6.3.4.19"/>
    </reaction>
</comment>
<protein>
    <recommendedName>
        <fullName evidence="8">tRNA(Ile)-lysidine synthase</fullName>
        <ecNumber evidence="8">6.3.4.19</ecNumber>
    </recommendedName>
    <alternativeName>
        <fullName evidence="8">tRNA(Ile)-2-lysyl-cytidine synthase</fullName>
    </alternativeName>
    <alternativeName>
        <fullName evidence="8">tRNA(Ile)-lysidine synthetase</fullName>
    </alternativeName>
</protein>
<dbReference type="NCBIfam" id="TIGR02432">
    <property type="entry name" value="lysidine_TilS_N"/>
    <property type="match status" value="1"/>
</dbReference>
<gene>
    <name evidence="8" type="primary">tilS</name>
    <name evidence="10" type="ORF">AM592_18270</name>
</gene>
<dbReference type="Proteomes" id="UP000067625">
    <property type="component" value="Chromosome"/>
</dbReference>
<dbReference type="Gene3D" id="3.30.465.60">
    <property type="match status" value="1"/>
</dbReference>
<reference evidence="10 11" key="2">
    <citation type="journal article" date="2016" name="Int. J. Syst. Evol. Microbiol.">
        <title>Bacillus gobiensis sp. nov., isolated from a soil sample.</title>
        <authorList>
            <person name="Liu B."/>
            <person name="Liu G.H."/>
            <person name="Cetin S."/>
            <person name="Schumann P."/>
            <person name="Pan Z.Z."/>
            <person name="Chen Q.Q."/>
        </authorList>
    </citation>
    <scope>NUCLEOTIDE SEQUENCE [LARGE SCALE GENOMIC DNA]</scope>
    <source>
        <strain evidence="10 11">FJAT-4402</strain>
    </source>
</reference>
<evidence type="ECO:0000256" key="6">
    <source>
        <dbReference type="ARBA" id="ARBA00022840"/>
    </source>
</evidence>
<dbReference type="InterPro" id="IPR011063">
    <property type="entry name" value="TilS/TtcA_N"/>
</dbReference>
<dbReference type="EMBL" id="CP012600">
    <property type="protein sequence ID" value="ALC83285.1"/>
    <property type="molecule type" value="Genomic_DNA"/>
</dbReference>
<keyword evidence="4 8" id="KW-0819">tRNA processing</keyword>
<accession>A0A0M4FTD7</accession>
<keyword evidence="5 8" id="KW-0547">Nucleotide-binding</keyword>
<dbReference type="GO" id="GO:0032267">
    <property type="term" value="F:tRNA(Ile)-lysidine synthase activity"/>
    <property type="evidence" value="ECO:0007669"/>
    <property type="project" value="UniProtKB-EC"/>
</dbReference>
<dbReference type="InterPro" id="IPR014729">
    <property type="entry name" value="Rossmann-like_a/b/a_fold"/>
</dbReference>
<reference evidence="11" key="1">
    <citation type="submission" date="2015-08" db="EMBL/GenBank/DDBJ databases">
        <title>Genome sequencing project for genomic taxonomy and phylogenomics of Bacillus-like bacteria.</title>
        <authorList>
            <person name="Liu B."/>
            <person name="Wang J."/>
            <person name="Zhu Y."/>
            <person name="Liu G."/>
            <person name="Chen Q."/>
            <person name="Chen Z."/>
            <person name="Lan J."/>
            <person name="Che J."/>
            <person name="Ge C."/>
            <person name="Shi H."/>
            <person name="Pan Z."/>
            <person name="Liu X."/>
        </authorList>
    </citation>
    <scope>NUCLEOTIDE SEQUENCE [LARGE SCALE GENOMIC DNA]</scope>
    <source>
        <strain evidence="11">FJAT-4402</strain>
    </source>
</reference>
<dbReference type="CDD" id="cd01992">
    <property type="entry name" value="TilS_N"/>
    <property type="match status" value="1"/>
</dbReference>
<comment type="subcellular location">
    <subcellularLocation>
        <location evidence="1 8">Cytoplasm</location>
    </subcellularLocation>
</comment>
<dbReference type="GO" id="GO:0005737">
    <property type="term" value="C:cytoplasm"/>
    <property type="evidence" value="ECO:0007669"/>
    <property type="project" value="UniProtKB-SubCell"/>
</dbReference>
<organism evidence="10 11">
    <name type="scientific">Bacillus gobiensis</name>
    <dbReference type="NCBI Taxonomy" id="1441095"/>
    <lineage>
        <taxon>Bacteria</taxon>
        <taxon>Bacillati</taxon>
        <taxon>Bacillota</taxon>
        <taxon>Bacilli</taxon>
        <taxon>Bacillales</taxon>
        <taxon>Bacillaceae</taxon>
        <taxon>Bacillus</taxon>
    </lineage>
</organism>
<sequence length="472" mass="54213">MKSIVDFLNKHRLSLKNKTIIVGVSGGPDSIALLHALKSTMLGSSRLIAAHVDHMFRGEESAKDLRFVQRFCESESIDCEAVQIDVSQFAKEKQMNKQAAARVCRYRFFEEVMRKNNASFLALGHHGDDQIETMLMRLSNGTVGKGLSGIQPVRSFGPGWIIRPFLSISKDEILGYCQSQNLAYRTDQSNFEDDYTRNRFRKNVLPFLKSESPKVHKHFQYASETLADDETYLQALTKEKMNKVIKNQSSQSVEIDLNRFAELPLPLQRRGILLLLNYLYENVPLTFASIHIETFLEFVSQNKSSGSLDFPNGLKVIKSYGSCIFSFNHSLNEHNSFFFQIDRLKDCRLQLPNSSFLEFSTREDQSTGQEKNTFVISLSKTPFPLYVRSRKTGDRMKVKGMNGSKKVKDIFIDEKIPRSQRDYWPIVTNANHEIIWLPGLKKSVFEEADASINDRVVIKYRQHENCRGQLYE</sequence>